<gene>
    <name evidence="17" type="ORF">KIL84_021704</name>
</gene>
<evidence type="ECO:0000256" key="2">
    <source>
        <dbReference type="ARBA" id="ARBA00004569"/>
    </source>
</evidence>
<evidence type="ECO:0000256" key="14">
    <source>
        <dbReference type="ARBA" id="ARBA00031222"/>
    </source>
</evidence>
<comment type="caution">
    <text evidence="17">The sequence shown here is derived from an EMBL/GenBank/DDBJ whole genome shotgun (WGS) entry which is preliminary data.</text>
</comment>
<evidence type="ECO:0000256" key="15">
    <source>
        <dbReference type="ARBA" id="ARBA00032739"/>
    </source>
</evidence>
<keyword evidence="11" id="KW-0496">Mitochondrion</keyword>
<dbReference type="GO" id="GO:0005743">
    <property type="term" value="C:mitochondrial inner membrane"/>
    <property type="evidence" value="ECO:0007669"/>
    <property type="project" value="UniProtKB-SubCell"/>
</dbReference>
<dbReference type="CDD" id="cd24141">
    <property type="entry name" value="NDUFS5-like"/>
    <property type="match status" value="1"/>
</dbReference>
<reference evidence="17" key="1">
    <citation type="submission" date="2021-09" db="EMBL/GenBank/DDBJ databases">
        <title>The genome of Mauremys mutica provides insights into the evolution of semi-aquatic lifestyle.</title>
        <authorList>
            <person name="Gong S."/>
            <person name="Gao Y."/>
        </authorList>
    </citation>
    <scope>NUCLEOTIDE SEQUENCE</scope>
    <source>
        <strain evidence="17">MM-2020</strain>
        <tissue evidence="17">Muscle</tissue>
    </source>
</reference>
<evidence type="ECO:0000256" key="6">
    <source>
        <dbReference type="ARBA" id="ARBA00013482"/>
    </source>
</evidence>
<dbReference type="PANTHER" id="PTHR15224:SF1">
    <property type="entry name" value="NADH DEHYDROGENASE [UBIQUINONE] IRON-SULFUR PROTEIN 5"/>
    <property type="match status" value="1"/>
</dbReference>
<comment type="function">
    <text evidence="1">Accessory subunit of the mitochondrial membrane respiratory chain NADH dehydrogenase (Complex I), that is believed not to be involved in catalysis. Complex I functions in the transfer of electrons from NADH to the respiratory chain. The immediate electron acceptor for the enzyme is believed to be ubiquinone.</text>
</comment>
<evidence type="ECO:0000256" key="13">
    <source>
        <dbReference type="ARBA" id="ARBA00023157"/>
    </source>
</evidence>
<evidence type="ECO:0000313" key="18">
    <source>
        <dbReference type="Proteomes" id="UP000827986"/>
    </source>
</evidence>
<dbReference type="Proteomes" id="UP000827986">
    <property type="component" value="Unassembled WGS sequence"/>
</dbReference>
<evidence type="ECO:0000256" key="9">
    <source>
        <dbReference type="ARBA" id="ARBA00022792"/>
    </source>
</evidence>
<keyword evidence="7" id="KW-0813">Transport</keyword>
<evidence type="ECO:0000256" key="1">
    <source>
        <dbReference type="ARBA" id="ARBA00003195"/>
    </source>
</evidence>
<comment type="subcellular location">
    <subcellularLocation>
        <location evidence="3">Mitochondrion inner membrane</location>
        <topology evidence="3">Peripheral membrane protein</topology>
    </subcellularLocation>
    <subcellularLocation>
        <location evidence="2">Mitochondrion intermembrane space</location>
    </subcellularLocation>
</comment>
<accession>A0A9D4B070</accession>
<dbReference type="EMBL" id="JAHDVG010000478">
    <property type="protein sequence ID" value="KAH1175290.1"/>
    <property type="molecule type" value="Genomic_DNA"/>
</dbReference>
<proteinExistence type="inferred from homology"/>
<keyword evidence="13 16" id="KW-1015">Disulfide bond</keyword>
<organism evidence="17 18">
    <name type="scientific">Mauremys mutica</name>
    <name type="common">yellowpond turtle</name>
    <dbReference type="NCBI Taxonomy" id="74926"/>
    <lineage>
        <taxon>Eukaryota</taxon>
        <taxon>Metazoa</taxon>
        <taxon>Chordata</taxon>
        <taxon>Craniata</taxon>
        <taxon>Vertebrata</taxon>
        <taxon>Euteleostomi</taxon>
        <taxon>Archelosauria</taxon>
        <taxon>Testudinata</taxon>
        <taxon>Testudines</taxon>
        <taxon>Cryptodira</taxon>
        <taxon>Durocryptodira</taxon>
        <taxon>Testudinoidea</taxon>
        <taxon>Geoemydidae</taxon>
        <taxon>Geoemydinae</taxon>
        <taxon>Mauremys</taxon>
    </lineage>
</organism>
<dbReference type="InterPro" id="IPR019342">
    <property type="entry name" value="NADH_UbQ_OxRdtase_FeS-su5"/>
</dbReference>
<dbReference type="GO" id="GO:0005758">
    <property type="term" value="C:mitochondrial intermembrane space"/>
    <property type="evidence" value="ECO:0007669"/>
    <property type="project" value="UniProtKB-SubCell"/>
</dbReference>
<evidence type="ECO:0000256" key="10">
    <source>
        <dbReference type="ARBA" id="ARBA00022982"/>
    </source>
</evidence>
<comment type="subunit">
    <text evidence="5">Mammalian complex I is composed of 45 different subunits. This is a component of the iron-sulfur (IP) fragment of the enzyme.</text>
</comment>
<evidence type="ECO:0000256" key="4">
    <source>
        <dbReference type="ARBA" id="ARBA00007372"/>
    </source>
</evidence>
<evidence type="ECO:0000256" key="3">
    <source>
        <dbReference type="ARBA" id="ARBA00004637"/>
    </source>
</evidence>
<feature type="disulfide bond" evidence="16">
    <location>
        <begin position="33"/>
        <end position="66"/>
    </location>
</feature>
<keyword evidence="10" id="KW-0249">Electron transport</keyword>
<keyword evidence="8" id="KW-0679">Respiratory chain</keyword>
<evidence type="ECO:0000256" key="16">
    <source>
        <dbReference type="PIRSR" id="PIRSR619342-50"/>
    </source>
</evidence>
<dbReference type="AlphaFoldDB" id="A0A9D4B070"/>
<keyword evidence="12" id="KW-0472">Membrane</keyword>
<evidence type="ECO:0000256" key="8">
    <source>
        <dbReference type="ARBA" id="ARBA00022660"/>
    </source>
</evidence>
<evidence type="ECO:0000256" key="7">
    <source>
        <dbReference type="ARBA" id="ARBA00022448"/>
    </source>
</evidence>
<protein>
    <recommendedName>
        <fullName evidence="6">NADH dehydrogenase [ubiquinone] iron-sulfur protein 5</fullName>
    </recommendedName>
    <alternativeName>
        <fullName evidence="14">Complex I-15 kDa</fullName>
    </alternativeName>
    <alternativeName>
        <fullName evidence="15">NADH-ubiquinone oxidoreductase 15 kDa subunit</fullName>
    </alternativeName>
</protein>
<sequence length="106" mass="12549">MPFWNLQEQLGVNVDKWMVQQSSEQPYKRATRCHAFEKEWIECASGIGRTRARKECNLEYEDLEECVTRRKMITRMITILAQKKQLIKEGKYTPPEHHSGEPEARP</sequence>
<evidence type="ECO:0000313" key="17">
    <source>
        <dbReference type="EMBL" id="KAH1175290.1"/>
    </source>
</evidence>
<keyword evidence="18" id="KW-1185">Reference proteome</keyword>
<name>A0A9D4B070_9SAUR</name>
<dbReference type="OrthoDB" id="9992197at2759"/>
<evidence type="ECO:0000256" key="5">
    <source>
        <dbReference type="ARBA" id="ARBA00011261"/>
    </source>
</evidence>
<keyword evidence="9" id="KW-0999">Mitochondrion inner membrane</keyword>
<dbReference type="PANTHER" id="PTHR15224">
    <property type="entry name" value="NADH DEHYDROGENASE [UBIQUINONE] IRON-SULFUR PROTEIN 5"/>
    <property type="match status" value="1"/>
</dbReference>
<feature type="disulfide bond" evidence="16">
    <location>
        <begin position="43"/>
        <end position="56"/>
    </location>
</feature>
<dbReference type="GO" id="GO:0032981">
    <property type="term" value="P:mitochondrial respiratory chain complex I assembly"/>
    <property type="evidence" value="ECO:0007669"/>
    <property type="project" value="TreeGrafter"/>
</dbReference>
<dbReference type="Pfam" id="PF10200">
    <property type="entry name" value="Ndufs5"/>
    <property type="match status" value="1"/>
</dbReference>
<evidence type="ECO:0000256" key="11">
    <source>
        <dbReference type="ARBA" id="ARBA00023128"/>
    </source>
</evidence>
<comment type="similarity">
    <text evidence="4">Belongs to the complex I NDUFS5 subunit family.</text>
</comment>
<evidence type="ECO:0000256" key="12">
    <source>
        <dbReference type="ARBA" id="ARBA00023136"/>
    </source>
</evidence>